<dbReference type="Proteomes" id="UP001066276">
    <property type="component" value="Chromosome 12"/>
</dbReference>
<dbReference type="AlphaFoldDB" id="A0AAV7KQ14"/>
<accession>A0AAV7KQ14</accession>
<sequence>PGVGLHPPGSLSTYRASQLSSTSRCAGRWQLFRGSKVDAFLKTNSHLSPIRSGVPRKEKIPEMLPKSKRTQAISAPVETSMTKDTHALGEIPHTLL</sequence>
<comment type="caution">
    <text evidence="2">The sequence shown here is derived from an EMBL/GenBank/DDBJ whole genome shotgun (WGS) entry which is preliminary data.</text>
</comment>
<feature type="compositionally biased region" description="Polar residues" evidence="1">
    <location>
        <begin position="70"/>
        <end position="80"/>
    </location>
</feature>
<organism evidence="2 3">
    <name type="scientific">Pleurodeles waltl</name>
    <name type="common">Iberian ribbed newt</name>
    <dbReference type="NCBI Taxonomy" id="8319"/>
    <lineage>
        <taxon>Eukaryota</taxon>
        <taxon>Metazoa</taxon>
        <taxon>Chordata</taxon>
        <taxon>Craniata</taxon>
        <taxon>Vertebrata</taxon>
        <taxon>Euteleostomi</taxon>
        <taxon>Amphibia</taxon>
        <taxon>Batrachia</taxon>
        <taxon>Caudata</taxon>
        <taxon>Salamandroidea</taxon>
        <taxon>Salamandridae</taxon>
        <taxon>Pleurodelinae</taxon>
        <taxon>Pleurodeles</taxon>
    </lineage>
</organism>
<reference evidence="2" key="1">
    <citation type="journal article" date="2022" name="bioRxiv">
        <title>Sequencing and chromosome-scale assembly of the giantPleurodeles waltlgenome.</title>
        <authorList>
            <person name="Brown T."/>
            <person name="Elewa A."/>
            <person name="Iarovenko S."/>
            <person name="Subramanian E."/>
            <person name="Araus A.J."/>
            <person name="Petzold A."/>
            <person name="Susuki M."/>
            <person name="Suzuki K.-i.T."/>
            <person name="Hayashi T."/>
            <person name="Toyoda A."/>
            <person name="Oliveira C."/>
            <person name="Osipova E."/>
            <person name="Leigh N.D."/>
            <person name="Simon A."/>
            <person name="Yun M.H."/>
        </authorList>
    </citation>
    <scope>NUCLEOTIDE SEQUENCE</scope>
    <source>
        <strain evidence="2">20211129_DDA</strain>
        <tissue evidence="2">Liver</tissue>
    </source>
</reference>
<gene>
    <name evidence="2" type="ORF">NDU88_000483</name>
</gene>
<evidence type="ECO:0000256" key="1">
    <source>
        <dbReference type="SAM" id="MobiDB-lite"/>
    </source>
</evidence>
<keyword evidence="3" id="KW-1185">Reference proteome</keyword>
<protein>
    <submittedName>
        <fullName evidence="2">Uncharacterized protein</fullName>
    </submittedName>
</protein>
<proteinExistence type="predicted"/>
<feature type="region of interest" description="Disordered" evidence="1">
    <location>
        <begin position="63"/>
        <end position="96"/>
    </location>
</feature>
<feature type="non-terminal residue" evidence="2">
    <location>
        <position position="1"/>
    </location>
</feature>
<dbReference type="EMBL" id="JANPWB010000016">
    <property type="protein sequence ID" value="KAJ1080264.1"/>
    <property type="molecule type" value="Genomic_DNA"/>
</dbReference>
<evidence type="ECO:0000313" key="2">
    <source>
        <dbReference type="EMBL" id="KAJ1080264.1"/>
    </source>
</evidence>
<evidence type="ECO:0000313" key="3">
    <source>
        <dbReference type="Proteomes" id="UP001066276"/>
    </source>
</evidence>
<name>A0AAV7KQ14_PLEWA</name>
<feature type="non-terminal residue" evidence="2">
    <location>
        <position position="96"/>
    </location>
</feature>